<sequence length="292" mass="32015">MQHNRRNVLKAGAATAAALMLPRTASADARKDGASLDLGTHLLHEALIDFYESRSFRLVFGKPVVAEEQAFNGGLRYDETGVLDQPGTLAIQPCARIEDIERKHDRTVLPLFHMFCCMKKPGMDPAASLAEALEFLVKASGLDSRHLAFVSTEQIAPLNPVLAEYGLDSSAQVHIRDRNTALNAGDGSGFFRFPGNDNARPFATIGLYCWIGAGPVETMASYPPKPGWLEIGEVVIDENEDLAFAFGTERLGFARSGEIVSWQDRLLLLFEQVDRKTLGRTPPPGRDIFSKT</sequence>
<accession>A0A9X3ZGQ3</accession>
<dbReference type="AlphaFoldDB" id="A0A9X3ZGQ3"/>
<dbReference type="RefSeq" id="WP_267989373.1">
    <property type="nucleotide sequence ID" value="NZ_JAPJZI010000001.1"/>
</dbReference>
<dbReference type="Pfam" id="PF10518">
    <property type="entry name" value="TAT_signal"/>
    <property type="match status" value="1"/>
</dbReference>
<protein>
    <submittedName>
        <fullName evidence="1">Twin-arginine translocation signal domain-containing protein</fullName>
    </submittedName>
</protein>
<keyword evidence="2" id="KW-1185">Reference proteome</keyword>
<proteinExistence type="predicted"/>
<dbReference type="Proteomes" id="UP001151234">
    <property type="component" value="Unassembled WGS sequence"/>
</dbReference>
<comment type="caution">
    <text evidence="1">The sequence shown here is derived from an EMBL/GenBank/DDBJ whole genome shotgun (WGS) entry which is preliminary data.</text>
</comment>
<evidence type="ECO:0000313" key="2">
    <source>
        <dbReference type="Proteomes" id="UP001151234"/>
    </source>
</evidence>
<name>A0A9X3ZGQ3_9HYPH</name>
<dbReference type="PROSITE" id="PS51318">
    <property type="entry name" value="TAT"/>
    <property type="match status" value="1"/>
</dbReference>
<dbReference type="InterPro" id="IPR019546">
    <property type="entry name" value="TAT_signal_bac_arc"/>
</dbReference>
<organism evidence="1 2">
    <name type="scientific">Hoeflea prorocentri</name>
    <dbReference type="NCBI Taxonomy" id="1922333"/>
    <lineage>
        <taxon>Bacteria</taxon>
        <taxon>Pseudomonadati</taxon>
        <taxon>Pseudomonadota</taxon>
        <taxon>Alphaproteobacteria</taxon>
        <taxon>Hyphomicrobiales</taxon>
        <taxon>Rhizobiaceae</taxon>
        <taxon>Hoeflea</taxon>
    </lineage>
</organism>
<evidence type="ECO:0000313" key="1">
    <source>
        <dbReference type="EMBL" id="MDA5397928.1"/>
    </source>
</evidence>
<dbReference type="InterPro" id="IPR006311">
    <property type="entry name" value="TAT_signal"/>
</dbReference>
<reference evidence="1" key="1">
    <citation type="submission" date="2022-11" db="EMBL/GenBank/DDBJ databases">
        <title>Draft genome sequence of Hoeflea poritis E7-10 and Hoeflea prorocentri PM5-8, separated from scleractinian coral Porites lutea and marine dinoflagellate.</title>
        <authorList>
            <person name="Zhang G."/>
            <person name="Wei Q."/>
            <person name="Cai L."/>
        </authorList>
    </citation>
    <scope>NUCLEOTIDE SEQUENCE</scope>
    <source>
        <strain evidence="1">PM5-8</strain>
    </source>
</reference>
<gene>
    <name evidence="1" type="ORF">OQ273_05010</name>
</gene>
<dbReference type="EMBL" id="JAPJZI010000001">
    <property type="protein sequence ID" value="MDA5397928.1"/>
    <property type="molecule type" value="Genomic_DNA"/>
</dbReference>